<dbReference type="CDD" id="cd08878">
    <property type="entry name" value="RHO_alpha_C_DMO-like"/>
    <property type="match status" value="1"/>
</dbReference>
<evidence type="ECO:0000313" key="7">
    <source>
        <dbReference type="EMBL" id="WEK46465.1"/>
    </source>
</evidence>
<sequence length="351" mass="39037">MTTYLRNCWYAAAYGSEVTDAPMARQLLGEHLVFFRASDGKPHALFDRCPHRFAPLSMGAVVEDQIQCPYHGLRFGTDGACSYNPHYAALPKAASVKSYPLMERHGLLWIWMGDAPPDESKLPADFAFLSDPKFKTVFGYLKVRGNYQLVVDNLLDLTHAPYLHPAFAIPGVSLEQRFASTTTELVREPERVIARRWRLNFPPNGPTRSLFGFEDERMDSRSHMHWLPPSLIYFDAGASRLGEAEELGLCLPAIHAITPETDRTSHYFFGQGRNMLLDDPAADATLFGIIENAFHNEDEPMIEAQQARMGEETDVMALDPVLLKSDGGPVTARRALAALIEAEAIGAGRTA</sequence>
<dbReference type="EMBL" id="CP119316">
    <property type="protein sequence ID" value="WEK46465.1"/>
    <property type="molecule type" value="Genomic_DNA"/>
</dbReference>
<protein>
    <submittedName>
        <fullName evidence="7">Aromatic ring-hydroxylating dioxygenase subunit alpha</fullName>
    </submittedName>
</protein>
<evidence type="ECO:0000256" key="3">
    <source>
        <dbReference type="ARBA" id="ARBA00023002"/>
    </source>
</evidence>
<proteinExistence type="predicted"/>
<dbReference type="Gene3D" id="2.102.10.10">
    <property type="entry name" value="Rieske [2Fe-2S] iron-sulphur domain"/>
    <property type="match status" value="1"/>
</dbReference>
<name>A0AAJ6BPK0_9SPHN</name>
<evidence type="ECO:0000256" key="5">
    <source>
        <dbReference type="ARBA" id="ARBA00023014"/>
    </source>
</evidence>
<gene>
    <name evidence="7" type="ORF">P0Y56_15880</name>
</gene>
<dbReference type="PANTHER" id="PTHR21266">
    <property type="entry name" value="IRON-SULFUR DOMAIN CONTAINING PROTEIN"/>
    <property type="match status" value="1"/>
</dbReference>
<dbReference type="InterPro" id="IPR017941">
    <property type="entry name" value="Rieske_2Fe-2S"/>
</dbReference>
<dbReference type="AlphaFoldDB" id="A0AAJ6BPK0"/>
<dbReference type="PROSITE" id="PS51296">
    <property type="entry name" value="RIESKE"/>
    <property type="match status" value="1"/>
</dbReference>
<dbReference type="InterPro" id="IPR044043">
    <property type="entry name" value="VanA_C_cat"/>
</dbReference>
<evidence type="ECO:0000313" key="8">
    <source>
        <dbReference type="Proteomes" id="UP001218362"/>
    </source>
</evidence>
<dbReference type="GO" id="GO:0051213">
    <property type="term" value="F:dioxygenase activity"/>
    <property type="evidence" value="ECO:0007669"/>
    <property type="project" value="UniProtKB-KW"/>
</dbReference>
<evidence type="ECO:0000256" key="2">
    <source>
        <dbReference type="ARBA" id="ARBA00022723"/>
    </source>
</evidence>
<dbReference type="KEGG" id="acob:P0Y56_15880"/>
<dbReference type="SUPFAM" id="SSF50022">
    <property type="entry name" value="ISP domain"/>
    <property type="match status" value="1"/>
</dbReference>
<keyword evidence="1" id="KW-0001">2Fe-2S</keyword>
<evidence type="ECO:0000256" key="4">
    <source>
        <dbReference type="ARBA" id="ARBA00023004"/>
    </source>
</evidence>
<dbReference type="PANTHER" id="PTHR21266:SF60">
    <property type="entry name" value="3-KETOSTEROID-9-ALPHA-MONOOXYGENASE, OXYGENASE COMPONENT"/>
    <property type="match status" value="1"/>
</dbReference>
<dbReference type="Proteomes" id="UP001218362">
    <property type="component" value="Chromosome"/>
</dbReference>
<evidence type="ECO:0000256" key="1">
    <source>
        <dbReference type="ARBA" id="ARBA00022714"/>
    </source>
</evidence>
<feature type="domain" description="Rieske" evidence="6">
    <location>
        <begin position="9"/>
        <end position="110"/>
    </location>
</feature>
<dbReference type="InterPro" id="IPR036922">
    <property type="entry name" value="Rieske_2Fe-2S_sf"/>
</dbReference>
<keyword evidence="4" id="KW-0408">Iron</keyword>
<reference evidence="7" key="1">
    <citation type="submission" date="2023-03" db="EMBL/GenBank/DDBJ databases">
        <title>Andean soil-derived lignocellulolytic bacterial consortium as a source of novel taxa and putative plastic-active enzymes.</title>
        <authorList>
            <person name="Diaz-Garcia L."/>
            <person name="Chuvochina M."/>
            <person name="Feuerriegel G."/>
            <person name="Bunk B."/>
            <person name="Sproer C."/>
            <person name="Streit W.R."/>
            <person name="Rodriguez L.M."/>
            <person name="Overmann J."/>
            <person name="Jimenez D.J."/>
        </authorList>
    </citation>
    <scope>NUCLEOTIDE SEQUENCE</scope>
    <source>
        <strain evidence="7">MAG 26</strain>
    </source>
</reference>
<dbReference type="GO" id="GO:0046872">
    <property type="term" value="F:metal ion binding"/>
    <property type="evidence" value="ECO:0007669"/>
    <property type="project" value="UniProtKB-KW"/>
</dbReference>
<organism evidence="7 8">
    <name type="scientific">Candidatus Andeanibacterium colombiense</name>
    <dbReference type="NCBI Taxonomy" id="3121345"/>
    <lineage>
        <taxon>Bacteria</taxon>
        <taxon>Pseudomonadati</taxon>
        <taxon>Pseudomonadota</taxon>
        <taxon>Alphaproteobacteria</taxon>
        <taxon>Sphingomonadales</taxon>
        <taxon>Sphingomonadaceae</taxon>
        <taxon>Candidatus Andeanibacterium</taxon>
    </lineage>
</organism>
<dbReference type="SUPFAM" id="SSF55961">
    <property type="entry name" value="Bet v1-like"/>
    <property type="match status" value="1"/>
</dbReference>
<keyword evidence="5" id="KW-0411">Iron-sulfur</keyword>
<dbReference type="Pfam" id="PF19112">
    <property type="entry name" value="VanA_C"/>
    <property type="match status" value="1"/>
</dbReference>
<dbReference type="GO" id="GO:0051537">
    <property type="term" value="F:2 iron, 2 sulfur cluster binding"/>
    <property type="evidence" value="ECO:0007669"/>
    <property type="project" value="UniProtKB-KW"/>
</dbReference>
<dbReference type="Gene3D" id="3.90.380.10">
    <property type="entry name" value="Naphthalene 1,2-dioxygenase Alpha Subunit, Chain A, domain 1"/>
    <property type="match status" value="1"/>
</dbReference>
<accession>A0AAJ6BPK0</accession>
<keyword evidence="3" id="KW-0560">Oxidoreductase</keyword>
<dbReference type="InterPro" id="IPR050584">
    <property type="entry name" value="Cholesterol_7-desaturase"/>
</dbReference>
<keyword evidence="2" id="KW-0479">Metal-binding</keyword>
<dbReference type="Pfam" id="PF00355">
    <property type="entry name" value="Rieske"/>
    <property type="match status" value="1"/>
</dbReference>
<evidence type="ECO:0000259" key="6">
    <source>
        <dbReference type="PROSITE" id="PS51296"/>
    </source>
</evidence>
<keyword evidence="7" id="KW-0223">Dioxygenase</keyword>